<dbReference type="RefSeq" id="WP_213171625.1">
    <property type="nucleotide sequence ID" value="NZ_CP070496.1"/>
</dbReference>
<organism evidence="2 3">
    <name type="scientific">Natronoglycomyces albus</name>
    <dbReference type="NCBI Taxonomy" id="2811108"/>
    <lineage>
        <taxon>Bacteria</taxon>
        <taxon>Bacillati</taxon>
        <taxon>Actinomycetota</taxon>
        <taxon>Actinomycetes</taxon>
        <taxon>Glycomycetales</taxon>
        <taxon>Glycomycetaceae</taxon>
        <taxon>Natronoglycomyces</taxon>
    </lineage>
</organism>
<protein>
    <submittedName>
        <fullName evidence="2">Uncharacterized protein</fullName>
    </submittedName>
</protein>
<dbReference type="EMBL" id="CP070496">
    <property type="protein sequence ID" value="QSB05615.1"/>
    <property type="molecule type" value="Genomic_DNA"/>
</dbReference>
<dbReference type="KEGG" id="nav:JQS30_01405"/>
<evidence type="ECO:0000313" key="2">
    <source>
        <dbReference type="EMBL" id="QSB05615.1"/>
    </source>
</evidence>
<keyword evidence="1" id="KW-0732">Signal</keyword>
<sequence>MKKLLWVTVLFLTVAVSGACVSETPEPEPEPPSHPTVTDVYVERSGGTYLFTVTVSSEYDSTDRWADAIRVRSASGEEYGVRELGRHHADEQPFTRQITDVEVPDDVTVVIVEGRDSKNGWGGQSVEVDLTEISSGRGGAA</sequence>
<dbReference type="Proteomes" id="UP000662939">
    <property type="component" value="Chromosome"/>
</dbReference>
<accession>A0A895XR31</accession>
<feature type="chain" id="PRO_5038820654" evidence="1">
    <location>
        <begin position="20"/>
        <end position="141"/>
    </location>
</feature>
<reference evidence="2" key="1">
    <citation type="submission" date="2021-02" db="EMBL/GenBank/DDBJ databases">
        <title>Natronoglycomyces albus gen. nov., sp. nov, a haloalkaliphilic actinobacterium from a soda solonchak soil.</title>
        <authorList>
            <person name="Sorokin D.Y."/>
            <person name="Khijniak T.V."/>
            <person name="Zakharycheva A.P."/>
            <person name="Boueva O.V."/>
            <person name="Ariskina E.V."/>
            <person name="Hahnke R.L."/>
            <person name="Bunk B."/>
            <person name="Sproer C."/>
            <person name="Schumann P."/>
            <person name="Evtushenko L.I."/>
            <person name="Kublanov I.V."/>
        </authorList>
    </citation>
    <scope>NUCLEOTIDE SEQUENCE</scope>
    <source>
        <strain evidence="2">DSM 106290</strain>
    </source>
</reference>
<gene>
    <name evidence="2" type="ORF">JQS30_01405</name>
</gene>
<keyword evidence="3" id="KW-1185">Reference proteome</keyword>
<proteinExistence type="predicted"/>
<evidence type="ECO:0000313" key="3">
    <source>
        <dbReference type="Proteomes" id="UP000662939"/>
    </source>
</evidence>
<dbReference type="PROSITE" id="PS51257">
    <property type="entry name" value="PROKAR_LIPOPROTEIN"/>
    <property type="match status" value="1"/>
</dbReference>
<evidence type="ECO:0000256" key="1">
    <source>
        <dbReference type="SAM" id="SignalP"/>
    </source>
</evidence>
<dbReference type="AlphaFoldDB" id="A0A895XR31"/>
<name>A0A895XR31_9ACTN</name>
<feature type="signal peptide" evidence="1">
    <location>
        <begin position="1"/>
        <end position="19"/>
    </location>
</feature>